<feature type="transmembrane region" description="Helical" evidence="1">
    <location>
        <begin position="36"/>
        <end position="57"/>
    </location>
</feature>
<evidence type="ECO:0000313" key="4">
    <source>
        <dbReference type="Proteomes" id="UP000295391"/>
    </source>
</evidence>
<evidence type="ECO:0008006" key="5">
    <source>
        <dbReference type="Google" id="ProtNLM"/>
    </source>
</evidence>
<feature type="chain" id="PRO_5020402007" description="Secreted protein" evidence="2">
    <location>
        <begin position="19"/>
        <end position="62"/>
    </location>
</feature>
<name>A0A4R6VKZ1_9HYPH</name>
<evidence type="ECO:0000313" key="3">
    <source>
        <dbReference type="EMBL" id="TDQ64339.1"/>
    </source>
</evidence>
<dbReference type="RefSeq" id="WP_133572950.1">
    <property type="nucleotide sequence ID" value="NZ_SNYR01000002.1"/>
</dbReference>
<accession>A0A4R6VKZ1</accession>
<dbReference type="Pfam" id="PF20506">
    <property type="entry name" value="DUF6732"/>
    <property type="match status" value="1"/>
</dbReference>
<reference evidence="3 4" key="1">
    <citation type="submission" date="2019-03" db="EMBL/GenBank/DDBJ databases">
        <title>Genomic Encyclopedia of Type Strains, Phase III (KMG-III): the genomes of soil and plant-associated and newly described type strains.</title>
        <authorList>
            <person name="Whitman W."/>
        </authorList>
    </citation>
    <scope>NUCLEOTIDE SEQUENCE [LARGE SCALE GENOMIC DNA]</scope>
    <source>
        <strain evidence="3 4">CGMCC 1.7002</strain>
    </source>
</reference>
<gene>
    <name evidence="3" type="ORF">ATL17_2356</name>
</gene>
<keyword evidence="2" id="KW-0732">Signal</keyword>
<keyword evidence="1" id="KW-0472">Membrane</keyword>
<feature type="signal peptide" evidence="2">
    <location>
        <begin position="1"/>
        <end position="18"/>
    </location>
</feature>
<dbReference type="Proteomes" id="UP000295391">
    <property type="component" value="Unassembled WGS sequence"/>
</dbReference>
<keyword evidence="1" id="KW-0812">Transmembrane</keyword>
<comment type="caution">
    <text evidence="3">The sequence shown here is derived from an EMBL/GenBank/DDBJ whole genome shotgun (WGS) entry which is preliminary data.</text>
</comment>
<sequence length="62" mass="6682">MKYFLASIFALLPSFALAHPGHTEEVAGHTHTLMDLAAYGAIPAALFVAAVFGYAIYRRGDK</sequence>
<keyword evidence="4" id="KW-1185">Reference proteome</keyword>
<dbReference type="AlphaFoldDB" id="A0A4R6VKZ1"/>
<keyword evidence="1" id="KW-1133">Transmembrane helix</keyword>
<organism evidence="3 4">
    <name type="scientific">Maritalea mobilis</name>
    <dbReference type="NCBI Taxonomy" id="483324"/>
    <lineage>
        <taxon>Bacteria</taxon>
        <taxon>Pseudomonadati</taxon>
        <taxon>Pseudomonadota</taxon>
        <taxon>Alphaproteobacteria</taxon>
        <taxon>Hyphomicrobiales</taxon>
        <taxon>Devosiaceae</taxon>
        <taxon>Maritalea</taxon>
    </lineage>
</organism>
<proteinExistence type="predicted"/>
<dbReference type="InterPro" id="IPR046619">
    <property type="entry name" value="DUF6732"/>
</dbReference>
<protein>
    <recommendedName>
        <fullName evidence="5">Secreted protein</fullName>
    </recommendedName>
</protein>
<evidence type="ECO:0000256" key="1">
    <source>
        <dbReference type="SAM" id="Phobius"/>
    </source>
</evidence>
<evidence type="ECO:0000256" key="2">
    <source>
        <dbReference type="SAM" id="SignalP"/>
    </source>
</evidence>
<dbReference type="EMBL" id="SNYR01000002">
    <property type="protein sequence ID" value="TDQ64339.1"/>
    <property type="molecule type" value="Genomic_DNA"/>
</dbReference>
<dbReference type="OrthoDB" id="7875081at2"/>